<gene>
    <name evidence="2" type="ORF">ONB1V03_LOCUS17496</name>
</gene>
<dbReference type="PANTHER" id="PTHR10182:SF3">
    <property type="entry name" value="PROTEIN MO25"/>
    <property type="match status" value="1"/>
</dbReference>
<dbReference type="EMBL" id="OC936683">
    <property type="protein sequence ID" value="CAD7660934.1"/>
    <property type="molecule type" value="Genomic_DNA"/>
</dbReference>
<dbReference type="GO" id="GO:0043539">
    <property type="term" value="F:protein serine/threonine kinase activator activity"/>
    <property type="evidence" value="ECO:0007669"/>
    <property type="project" value="TreeGrafter"/>
</dbReference>
<dbReference type="InterPro" id="IPR011989">
    <property type="entry name" value="ARM-like"/>
</dbReference>
<comment type="similarity">
    <text evidence="1">Belongs to the Mo25 family.</text>
</comment>
<proteinExistence type="inferred from homology"/>
<dbReference type="AlphaFoldDB" id="A0A7R9MJ44"/>
<evidence type="ECO:0000256" key="1">
    <source>
        <dbReference type="ARBA" id="ARBA00011012"/>
    </source>
</evidence>
<reference evidence="2" key="1">
    <citation type="submission" date="2020-11" db="EMBL/GenBank/DDBJ databases">
        <authorList>
            <person name="Tran Van P."/>
        </authorList>
    </citation>
    <scope>NUCLEOTIDE SEQUENCE</scope>
</reference>
<dbReference type="InterPro" id="IPR016024">
    <property type="entry name" value="ARM-type_fold"/>
</dbReference>
<dbReference type="GO" id="GO:0035556">
    <property type="term" value="P:intracellular signal transduction"/>
    <property type="evidence" value="ECO:0007669"/>
    <property type="project" value="TreeGrafter"/>
</dbReference>
<protein>
    <submittedName>
        <fullName evidence="2">Uncharacterized protein</fullName>
    </submittedName>
</protein>
<name>A0A7R9MJ44_9ACAR</name>
<dbReference type="Proteomes" id="UP000728032">
    <property type="component" value="Unassembled WGS sequence"/>
</dbReference>
<dbReference type="OrthoDB" id="609103at2759"/>
<evidence type="ECO:0000313" key="3">
    <source>
        <dbReference type="Proteomes" id="UP000728032"/>
    </source>
</evidence>
<accession>A0A7R9MJ44</accession>
<dbReference type="EMBL" id="CAJPVJ010021858">
    <property type="protein sequence ID" value="CAG2178070.1"/>
    <property type="molecule type" value="Genomic_DNA"/>
</dbReference>
<dbReference type="InterPro" id="IPR013878">
    <property type="entry name" value="Mo25"/>
</dbReference>
<dbReference type="Pfam" id="PF02995">
    <property type="entry name" value="DUF229"/>
    <property type="match status" value="2"/>
</dbReference>
<evidence type="ECO:0000313" key="2">
    <source>
        <dbReference type="EMBL" id="CAD7660934.1"/>
    </source>
</evidence>
<dbReference type="Pfam" id="PF08569">
    <property type="entry name" value="Mo25"/>
    <property type="match status" value="1"/>
</dbReference>
<dbReference type="SUPFAM" id="SSF48371">
    <property type="entry name" value="ARM repeat"/>
    <property type="match status" value="1"/>
</dbReference>
<dbReference type="PANTHER" id="PTHR10182">
    <property type="entry name" value="CALCIUM-BINDING PROTEIN 39-RELATED"/>
    <property type="match status" value="1"/>
</dbReference>
<keyword evidence="3" id="KW-1185">Reference proteome</keyword>
<dbReference type="Gene3D" id="1.25.10.10">
    <property type="entry name" value="Leucine-rich Repeat Variant"/>
    <property type="match status" value="1"/>
</dbReference>
<sequence length="367" mass="43807">MVTVCGLILREFLRFEDLEKEVFTQFTQKPTNGQKLYLNFLDFLIKSDSFAISSDVFATLRELFARHKTVAKKALQTDYEIFVPKFNQLLTKDDYYIRRKAIRLLSDLLYDRSHQTVMKRYVDSVDNLKIIKTLMDSDCLYVSFDAFLVFHAFVVHPNKSESVDKYMDQNKDRKDMKLYVQEKANMIRPLNGEPLTKEPSDPDHLNIIGKAIKHCIWRMHPFMHTYNYEKKGFADPPTDYYLRPYYLAMDSKTKEYCYLDRVELEVEVRRHTTDTAKYEERLPFMHIYVPQRYRSRNLTVNEHRLTTPFDIHSTLKHILEGKTNTTLKYGLSLLEEIPYNRSCDSIHILEDWCVCHISRRIHHLQQR</sequence>
<organism evidence="2">
    <name type="scientific">Oppiella nova</name>
    <dbReference type="NCBI Taxonomy" id="334625"/>
    <lineage>
        <taxon>Eukaryota</taxon>
        <taxon>Metazoa</taxon>
        <taxon>Ecdysozoa</taxon>
        <taxon>Arthropoda</taxon>
        <taxon>Chelicerata</taxon>
        <taxon>Arachnida</taxon>
        <taxon>Acari</taxon>
        <taxon>Acariformes</taxon>
        <taxon>Sarcoptiformes</taxon>
        <taxon>Oribatida</taxon>
        <taxon>Brachypylina</taxon>
        <taxon>Oppioidea</taxon>
        <taxon>Oppiidae</taxon>
        <taxon>Oppiella</taxon>
    </lineage>
</organism>
<dbReference type="InterPro" id="IPR004245">
    <property type="entry name" value="DUF229"/>
</dbReference>